<name>A0A5J6MU39_9PROT</name>
<accession>A0A5J6MU39</accession>
<dbReference type="RefSeq" id="WP_151114505.1">
    <property type="nucleotide sequence ID" value="NZ_CP042582.1"/>
</dbReference>
<keyword evidence="8" id="KW-1185">Reference proteome</keyword>
<dbReference type="PANTHER" id="PTHR42973">
    <property type="entry name" value="BINDING OXIDOREDUCTASE, PUTATIVE (AFU_ORTHOLOGUE AFUA_1G17690)-RELATED"/>
    <property type="match status" value="1"/>
</dbReference>
<dbReference type="Proteomes" id="UP000325797">
    <property type="component" value="Chromosome"/>
</dbReference>
<dbReference type="Gene3D" id="3.30.43.10">
    <property type="entry name" value="Uridine Diphospho-n-acetylenolpyruvylglucosamine Reductase, domain 2"/>
    <property type="match status" value="1"/>
</dbReference>
<dbReference type="Pfam" id="PF01565">
    <property type="entry name" value="FAD_binding_4"/>
    <property type="match status" value="1"/>
</dbReference>
<keyword evidence="4" id="KW-0274">FAD</keyword>
<evidence type="ECO:0000313" key="8">
    <source>
        <dbReference type="Proteomes" id="UP000325797"/>
    </source>
</evidence>
<dbReference type="InterPro" id="IPR050416">
    <property type="entry name" value="FAD-linked_Oxidoreductase"/>
</dbReference>
<evidence type="ECO:0000313" key="7">
    <source>
        <dbReference type="EMBL" id="QEX20255.1"/>
    </source>
</evidence>
<dbReference type="GO" id="GO:0071949">
    <property type="term" value="F:FAD binding"/>
    <property type="evidence" value="ECO:0007669"/>
    <property type="project" value="InterPro"/>
</dbReference>
<reference evidence="7 8" key="1">
    <citation type="submission" date="2019-08" db="EMBL/GenBank/DDBJ databases">
        <title>Hyperibacter terrae gen. nov., sp. nov. and Hyperibacter viscosus sp. nov., two new members in the family Rhodospirillaceae isolated from the rhizosphere of Hypericum perforatum.</title>
        <authorList>
            <person name="Noviana Z."/>
        </authorList>
    </citation>
    <scope>NUCLEOTIDE SEQUENCE [LARGE SCALE GENOMIC DNA]</scope>
    <source>
        <strain evidence="7 8">R5959</strain>
    </source>
</reference>
<dbReference type="InterPro" id="IPR016166">
    <property type="entry name" value="FAD-bd_PCMH"/>
</dbReference>
<evidence type="ECO:0000256" key="5">
    <source>
        <dbReference type="ARBA" id="ARBA00023002"/>
    </source>
</evidence>
<evidence type="ECO:0000256" key="1">
    <source>
        <dbReference type="ARBA" id="ARBA00001974"/>
    </source>
</evidence>
<dbReference type="GO" id="GO:0016491">
    <property type="term" value="F:oxidoreductase activity"/>
    <property type="evidence" value="ECO:0007669"/>
    <property type="project" value="UniProtKB-KW"/>
</dbReference>
<dbReference type="SUPFAM" id="SSF56176">
    <property type="entry name" value="FAD-binding/transporter-associated domain-like"/>
    <property type="match status" value="1"/>
</dbReference>
<dbReference type="Gene3D" id="3.30.465.10">
    <property type="match status" value="1"/>
</dbReference>
<proteinExistence type="inferred from homology"/>
<feature type="domain" description="FAD-binding PCMH-type" evidence="6">
    <location>
        <begin position="39"/>
        <end position="208"/>
    </location>
</feature>
<keyword evidence="5" id="KW-0560">Oxidoreductase</keyword>
<dbReference type="AlphaFoldDB" id="A0A5J6MU39"/>
<dbReference type="InterPro" id="IPR036318">
    <property type="entry name" value="FAD-bd_PCMH-like_sf"/>
</dbReference>
<dbReference type="PROSITE" id="PS51387">
    <property type="entry name" value="FAD_PCMH"/>
    <property type="match status" value="1"/>
</dbReference>
<evidence type="ECO:0000259" key="6">
    <source>
        <dbReference type="PROSITE" id="PS51387"/>
    </source>
</evidence>
<dbReference type="PROSITE" id="PS00862">
    <property type="entry name" value="OX2_COVAL_FAD"/>
    <property type="match status" value="1"/>
</dbReference>
<dbReference type="KEGG" id="hadh:FRZ61_01720"/>
<sequence>MSDLVARTLQQLSQQVSGRLSLPGDSRYAAATAIWAKPAGPLPQAVVHAQTSADVQAAIHAARDSGLPLSVRGGGHDWARRALCAGIVVDLGAMRGVIVKPGSLVAHIAGGSRAADVALAAEPFGLAPVAGSVGDVGMAGFTLGGGYGALIGRCGLGLDNLLAAEVVLADGRVVLAKQDQEVELFWALRGGGGNFGVVTRLHCRLHDLPGIHSGLLLYPFPEAKAVLARCNELLAGAPDELTVQLGFVGTPDGTPMVFVFPSWCGRSGEGEARLASFLKLGTLLGGGVAAKTYGDHLRSFDGSLSHGQRVFIETCWLPALEGDGIDALVNAMGSAPSAGCAIATHELKGAATRVPLEATAFGLRREHVLVEIIAGFADRGDKREEQRHQAWARATRKALEPVALPGGYPNLLGPGDADRVAQSFGRNAARLAKAKRQYDPDNLFRSAIPLPKG</sequence>
<dbReference type="InterPro" id="IPR016167">
    <property type="entry name" value="FAD-bd_PCMH_sub1"/>
</dbReference>
<dbReference type="EMBL" id="CP042582">
    <property type="protein sequence ID" value="QEX20255.1"/>
    <property type="molecule type" value="Genomic_DNA"/>
</dbReference>
<dbReference type="InterPro" id="IPR016169">
    <property type="entry name" value="FAD-bd_PCMH_sub2"/>
</dbReference>
<evidence type="ECO:0000256" key="2">
    <source>
        <dbReference type="ARBA" id="ARBA00005466"/>
    </source>
</evidence>
<dbReference type="Pfam" id="PF08031">
    <property type="entry name" value="BBE"/>
    <property type="match status" value="1"/>
</dbReference>
<dbReference type="PANTHER" id="PTHR42973:SF39">
    <property type="entry name" value="FAD-BINDING PCMH-TYPE DOMAIN-CONTAINING PROTEIN"/>
    <property type="match status" value="1"/>
</dbReference>
<dbReference type="InterPro" id="IPR006093">
    <property type="entry name" value="Oxy_OxRdtase_FAD_BS"/>
</dbReference>
<dbReference type="OrthoDB" id="9775082at2"/>
<evidence type="ECO:0000256" key="3">
    <source>
        <dbReference type="ARBA" id="ARBA00022630"/>
    </source>
</evidence>
<gene>
    <name evidence="7" type="ORF">FRZ61_01720</name>
</gene>
<evidence type="ECO:0000256" key="4">
    <source>
        <dbReference type="ARBA" id="ARBA00022827"/>
    </source>
</evidence>
<comment type="similarity">
    <text evidence="2">Belongs to the oxygen-dependent FAD-linked oxidoreductase family.</text>
</comment>
<organism evidence="7 8">
    <name type="scientific">Hypericibacter adhaerens</name>
    <dbReference type="NCBI Taxonomy" id="2602016"/>
    <lineage>
        <taxon>Bacteria</taxon>
        <taxon>Pseudomonadati</taxon>
        <taxon>Pseudomonadota</taxon>
        <taxon>Alphaproteobacteria</taxon>
        <taxon>Rhodospirillales</taxon>
        <taxon>Dongiaceae</taxon>
        <taxon>Hypericibacter</taxon>
    </lineage>
</organism>
<dbReference type="InterPro" id="IPR012951">
    <property type="entry name" value="BBE"/>
</dbReference>
<dbReference type="Gene3D" id="3.40.462.20">
    <property type="match status" value="1"/>
</dbReference>
<keyword evidence="3" id="KW-0285">Flavoprotein</keyword>
<protein>
    <submittedName>
        <fullName evidence="7">6-hydroxy-D-nicotine oxidase</fullName>
    </submittedName>
</protein>
<comment type="cofactor">
    <cofactor evidence="1">
        <name>FAD</name>
        <dbReference type="ChEBI" id="CHEBI:57692"/>
    </cofactor>
</comment>
<dbReference type="InterPro" id="IPR006094">
    <property type="entry name" value="Oxid_FAD_bind_N"/>
</dbReference>